<sequence length="122" mass="13616">MSEEIRDSRQAIRRGVMNRCPKCGQGKVFAGYLQLVPRCSNCGEPIGEYRAADGPAFFTMTVVMLLLIPMIGFGWVLFRPEPVVLLLWVGVISTVLTLVLLRLIKGGFIGYLWAKNERDRGA</sequence>
<dbReference type="Proteomes" id="UP000316225">
    <property type="component" value="Unassembled WGS sequence"/>
</dbReference>
<keyword evidence="3" id="KW-1185">Reference proteome</keyword>
<evidence type="ECO:0000313" key="2">
    <source>
        <dbReference type="EMBL" id="TWI38266.1"/>
    </source>
</evidence>
<keyword evidence="1" id="KW-1133">Transmembrane helix</keyword>
<evidence type="ECO:0000313" key="3">
    <source>
        <dbReference type="Proteomes" id="UP000316225"/>
    </source>
</evidence>
<name>A0A562P2Q2_9RHOB</name>
<keyword evidence="1" id="KW-0812">Transmembrane</keyword>
<dbReference type="AlphaFoldDB" id="A0A562P2Q2"/>
<feature type="transmembrane region" description="Helical" evidence="1">
    <location>
        <begin position="84"/>
        <end position="104"/>
    </location>
</feature>
<keyword evidence="1" id="KW-0472">Membrane</keyword>
<reference evidence="2 3" key="1">
    <citation type="journal article" date="2015" name="Stand. Genomic Sci.">
        <title>Genomic Encyclopedia of Bacterial and Archaeal Type Strains, Phase III: the genomes of soil and plant-associated and newly described type strains.</title>
        <authorList>
            <person name="Whitman W.B."/>
            <person name="Woyke T."/>
            <person name="Klenk H.P."/>
            <person name="Zhou Y."/>
            <person name="Lilburn T.G."/>
            <person name="Beck B.J."/>
            <person name="De Vos P."/>
            <person name="Vandamme P."/>
            <person name="Eisen J.A."/>
            <person name="Garrity G."/>
            <person name="Hugenholtz P."/>
            <person name="Kyrpides N.C."/>
        </authorList>
    </citation>
    <scope>NUCLEOTIDE SEQUENCE [LARGE SCALE GENOMIC DNA]</scope>
    <source>
        <strain evidence="2 3">CGMCC 1.5364</strain>
    </source>
</reference>
<proteinExistence type="predicted"/>
<dbReference type="InterPro" id="IPR009325">
    <property type="entry name" value="DUF983"/>
</dbReference>
<gene>
    <name evidence="2" type="ORF">IQ24_00404</name>
</gene>
<protein>
    <submittedName>
        <fullName evidence="2">Uncharacterized protein (DUF983 family)</fullName>
    </submittedName>
</protein>
<dbReference type="EMBL" id="VLKU01000001">
    <property type="protein sequence ID" value="TWI38266.1"/>
    <property type="molecule type" value="Genomic_DNA"/>
</dbReference>
<dbReference type="Pfam" id="PF06170">
    <property type="entry name" value="DUF983"/>
    <property type="match status" value="1"/>
</dbReference>
<organism evidence="2 3">
    <name type="scientific">Paracoccus sulfuroxidans</name>
    <dbReference type="NCBI Taxonomy" id="384678"/>
    <lineage>
        <taxon>Bacteria</taxon>
        <taxon>Pseudomonadati</taxon>
        <taxon>Pseudomonadota</taxon>
        <taxon>Alphaproteobacteria</taxon>
        <taxon>Rhodobacterales</taxon>
        <taxon>Paracoccaceae</taxon>
        <taxon>Paracoccus</taxon>
    </lineage>
</organism>
<comment type="caution">
    <text evidence="2">The sequence shown here is derived from an EMBL/GenBank/DDBJ whole genome shotgun (WGS) entry which is preliminary data.</text>
</comment>
<accession>A0A562P2Q2</accession>
<evidence type="ECO:0000256" key="1">
    <source>
        <dbReference type="SAM" id="Phobius"/>
    </source>
</evidence>
<dbReference type="RefSeq" id="WP_145396035.1">
    <property type="nucleotide sequence ID" value="NZ_VLKU01000001.1"/>
</dbReference>
<feature type="transmembrane region" description="Helical" evidence="1">
    <location>
        <begin position="56"/>
        <end position="78"/>
    </location>
</feature>
<dbReference type="OrthoDB" id="9799456at2"/>